<evidence type="ECO:0000256" key="1">
    <source>
        <dbReference type="ARBA" id="ARBA00008258"/>
    </source>
</evidence>
<feature type="domain" description="Methionyl-tRNA synthetase anticodon-binding" evidence="10">
    <location>
        <begin position="178"/>
        <end position="233"/>
    </location>
</feature>
<dbReference type="PANTHER" id="PTHR45765:SF1">
    <property type="entry name" value="METHIONINE--TRNA LIGASE, CYTOPLASMIC"/>
    <property type="match status" value="1"/>
</dbReference>
<dbReference type="InterPro" id="IPR041872">
    <property type="entry name" value="Anticodon_Met"/>
</dbReference>
<dbReference type="PANTHER" id="PTHR45765">
    <property type="entry name" value="METHIONINE--TRNA LIGASE"/>
    <property type="match status" value="1"/>
</dbReference>
<sequence>MDVPRDGFANKVFYVWFDAPVEYIAGTQEWAHEDPGKRDWRTWWDTQSDVVYTQFMAKDNVPFHTVFFPAMLLGTREQWNLPHRIKSFHWLTYYGGKFSTSLKRGIFLDDALALYPADYWRYFLLAQSPEADDAGFTWELFATVINKDLVGNFGNFVNRTLTLTSRHFGSQVPGGRAPFTEVEVQLKADCARVVSQYRTHLRQTEFRKALKALRELWSLGNRYLDSRAPWAQLLELDGDFDGHLFELPELLFRRVERADVEAYRRRFGGEHQA</sequence>
<dbReference type="EMBL" id="CP104067">
    <property type="protein sequence ID" value="WAH40229.1"/>
    <property type="molecule type" value="Genomic_DNA"/>
</dbReference>
<evidence type="ECO:0000256" key="6">
    <source>
        <dbReference type="ARBA" id="ARBA00022917"/>
    </source>
</evidence>
<dbReference type="Pfam" id="PF19303">
    <property type="entry name" value="Anticodon_3"/>
    <property type="match status" value="1"/>
</dbReference>
<dbReference type="PRINTS" id="PR01041">
    <property type="entry name" value="TRNASYNTHMET"/>
</dbReference>
<dbReference type="SUPFAM" id="SSF47323">
    <property type="entry name" value="Anticodon-binding domain of a subclass of class I aminoacyl-tRNA synthetases"/>
    <property type="match status" value="1"/>
</dbReference>
<feature type="domain" description="Methionyl/Leucyl tRNA synthetase" evidence="9">
    <location>
        <begin position="2"/>
        <end position="161"/>
    </location>
</feature>
<evidence type="ECO:0000256" key="8">
    <source>
        <dbReference type="RuleBase" id="RU363039"/>
    </source>
</evidence>
<evidence type="ECO:0000256" key="3">
    <source>
        <dbReference type="ARBA" id="ARBA00022598"/>
    </source>
</evidence>
<dbReference type="InterPro" id="IPR015413">
    <property type="entry name" value="Methionyl/Leucyl_tRNA_Synth"/>
</dbReference>
<dbReference type="Proteomes" id="UP001164761">
    <property type="component" value="Chromosome"/>
</dbReference>
<evidence type="ECO:0000256" key="2">
    <source>
        <dbReference type="ARBA" id="ARBA00012838"/>
    </source>
</evidence>
<evidence type="ECO:0000256" key="7">
    <source>
        <dbReference type="ARBA" id="ARBA00023146"/>
    </source>
</evidence>
<evidence type="ECO:0000256" key="4">
    <source>
        <dbReference type="ARBA" id="ARBA00022741"/>
    </source>
</evidence>
<evidence type="ECO:0000259" key="9">
    <source>
        <dbReference type="Pfam" id="PF09334"/>
    </source>
</evidence>
<protein>
    <recommendedName>
        <fullName evidence="2">methionine--tRNA ligase</fullName>
        <ecNumber evidence="2">6.1.1.10</ecNumber>
    </recommendedName>
</protein>
<dbReference type="InterPro" id="IPR033911">
    <property type="entry name" value="MetRS_core"/>
</dbReference>
<organism evidence="11 12">
    <name type="scientific">Alicyclobacillus fastidiosus</name>
    <dbReference type="NCBI Taxonomy" id="392011"/>
    <lineage>
        <taxon>Bacteria</taxon>
        <taxon>Bacillati</taxon>
        <taxon>Bacillota</taxon>
        <taxon>Bacilli</taxon>
        <taxon>Bacillales</taxon>
        <taxon>Alicyclobacillaceae</taxon>
        <taxon>Alicyclobacillus</taxon>
    </lineage>
</organism>
<evidence type="ECO:0000313" key="11">
    <source>
        <dbReference type="EMBL" id="WAH40229.1"/>
    </source>
</evidence>
<evidence type="ECO:0000256" key="5">
    <source>
        <dbReference type="ARBA" id="ARBA00022840"/>
    </source>
</evidence>
<dbReference type="Gene3D" id="3.40.50.620">
    <property type="entry name" value="HUPs"/>
    <property type="match status" value="1"/>
</dbReference>
<dbReference type="EC" id="6.1.1.10" evidence="2"/>
<dbReference type="Pfam" id="PF09334">
    <property type="entry name" value="tRNA-synt_1g"/>
    <property type="match status" value="1"/>
</dbReference>
<gene>
    <name evidence="11" type="ORF">NZD89_17840</name>
</gene>
<keyword evidence="5 8" id="KW-0067">ATP-binding</keyword>
<evidence type="ECO:0000313" key="12">
    <source>
        <dbReference type="Proteomes" id="UP001164761"/>
    </source>
</evidence>
<keyword evidence="12" id="KW-1185">Reference proteome</keyword>
<dbReference type="InterPro" id="IPR014729">
    <property type="entry name" value="Rossmann-like_a/b/a_fold"/>
</dbReference>
<dbReference type="InterPro" id="IPR023458">
    <property type="entry name" value="Met-tRNA_ligase_1"/>
</dbReference>
<evidence type="ECO:0000259" key="10">
    <source>
        <dbReference type="Pfam" id="PF19303"/>
    </source>
</evidence>
<dbReference type="Gene3D" id="1.10.730.10">
    <property type="entry name" value="Isoleucyl-tRNA Synthetase, Domain 1"/>
    <property type="match status" value="1"/>
</dbReference>
<dbReference type="SUPFAM" id="SSF52374">
    <property type="entry name" value="Nucleotidylyl transferase"/>
    <property type="match status" value="1"/>
</dbReference>
<reference evidence="11" key="1">
    <citation type="submission" date="2022-08" db="EMBL/GenBank/DDBJ databases">
        <title>Alicyclobacillus fastidiosus DSM 17978, complete genome.</title>
        <authorList>
            <person name="Wang Q."/>
            <person name="Cai R."/>
            <person name="Wang Z."/>
        </authorList>
    </citation>
    <scope>NUCLEOTIDE SEQUENCE</scope>
    <source>
        <strain evidence="11">DSM 17978</strain>
    </source>
</reference>
<dbReference type="InterPro" id="IPR009080">
    <property type="entry name" value="tRNAsynth_Ia_anticodon-bd"/>
</dbReference>
<comment type="similarity">
    <text evidence="1">Belongs to the class-I aminoacyl-tRNA synthetase family. MetG type 1 subfamily.</text>
</comment>
<accession>A0ABY6ZDG5</accession>
<proteinExistence type="inferred from homology"/>
<keyword evidence="4 8" id="KW-0547">Nucleotide-binding</keyword>
<keyword evidence="6 8" id="KW-0648">Protein biosynthesis</keyword>
<keyword evidence="3 8" id="KW-0436">Ligase</keyword>
<name>A0ABY6ZDG5_9BACL</name>
<dbReference type="RefSeq" id="WP_268004126.1">
    <property type="nucleotide sequence ID" value="NZ_CP104067.1"/>
</dbReference>
<dbReference type="GO" id="GO:0016874">
    <property type="term" value="F:ligase activity"/>
    <property type="evidence" value="ECO:0007669"/>
    <property type="project" value="UniProtKB-KW"/>
</dbReference>
<keyword evidence="7 8" id="KW-0030">Aminoacyl-tRNA synthetase</keyword>